<accession>A0A5S5CJ46</accession>
<proteinExistence type="predicted"/>
<keyword evidence="2" id="KW-0762">Sugar transport</keyword>
<evidence type="ECO:0000313" key="2">
    <source>
        <dbReference type="EMBL" id="TYP79722.1"/>
    </source>
</evidence>
<organism evidence="2 3">
    <name type="scientific">Paenibacillus methanolicus</name>
    <dbReference type="NCBI Taxonomy" id="582686"/>
    <lineage>
        <taxon>Bacteria</taxon>
        <taxon>Bacillati</taxon>
        <taxon>Bacillota</taxon>
        <taxon>Bacilli</taxon>
        <taxon>Bacillales</taxon>
        <taxon>Paenibacillaceae</taxon>
        <taxon>Paenibacillus</taxon>
    </lineage>
</organism>
<gene>
    <name evidence="2" type="ORF">BCM02_101843</name>
</gene>
<dbReference type="AlphaFoldDB" id="A0A5S5CJ46"/>
<evidence type="ECO:0000313" key="3">
    <source>
        <dbReference type="Proteomes" id="UP000323257"/>
    </source>
</evidence>
<reference evidence="2 3" key="1">
    <citation type="submission" date="2019-07" db="EMBL/GenBank/DDBJ databases">
        <title>Genomic Encyclopedia of Type Strains, Phase III (KMG-III): the genomes of soil and plant-associated and newly described type strains.</title>
        <authorList>
            <person name="Whitman W."/>
        </authorList>
    </citation>
    <scope>NUCLEOTIDE SEQUENCE [LARGE SCALE GENOMIC DNA]</scope>
    <source>
        <strain evidence="2 3">BL24</strain>
    </source>
</reference>
<comment type="caution">
    <text evidence="2">The sequence shown here is derived from an EMBL/GenBank/DDBJ whole genome shotgun (WGS) entry which is preliminary data.</text>
</comment>
<keyword evidence="2" id="KW-0813">Transport</keyword>
<protein>
    <submittedName>
        <fullName evidence="2">Multiple sugar transport system permease protein</fullName>
    </submittedName>
</protein>
<sequence>MVDACRKGREGFNRRKGLLTVFMFAISILFLLPFIWMLATSFKVE</sequence>
<keyword evidence="1" id="KW-0472">Membrane</keyword>
<keyword evidence="3" id="KW-1185">Reference proteome</keyword>
<dbReference type="EMBL" id="VNHS01000001">
    <property type="protein sequence ID" value="TYP79722.1"/>
    <property type="molecule type" value="Genomic_DNA"/>
</dbReference>
<evidence type="ECO:0000256" key="1">
    <source>
        <dbReference type="SAM" id="Phobius"/>
    </source>
</evidence>
<keyword evidence="1" id="KW-0812">Transmembrane</keyword>
<keyword evidence="1" id="KW-1133">Transmembrane helix</keyword>
<dbReference type="Proteomes" id="UP000323257">
    <property type="component" value="Unassembled WGS sequence"/>
</dbReference>
<name>A0A5S5CJ46_9BACL</name>
<feature type="transmembrane region" description="Helical" evidence="1">
    <location>
        <begin position="17"/>
        <end position="39"/>
    </location>
</feature>